<keyword evidence="4" id="KW-1185">Reference proteome</keyword>
<dbReference type="AlphaFoldDB" id="A0AAP2G121"/>
<dbReference type="SUPFAM" id="SSF56954">
    <property type="entry name" value="Outer membrane efflux proteins (OEP)"/>
    <property type="match status" value="1"/>
</dbReference>
<comment type="similarity">
    <text evidence="1 2">Belongs to the outer membrane factor (OMF) (TC 1.B.17) family.</text>
</comment>
<dbReference type="Gene3D" id="1.20.1600.10">
    <property type="entry name" value="Outer membrane efflux proteins (OEP)"/>
    <property type="match status" value="1"/>
</dbReference>
<comment type="subcellular location">
    <subcellularLocation>
        <location evidence="2">Cell membrane</location>
        <topology evidence="2">Lipid-anchor</topology>
    </subcellularLocation>
</comment>
<dbReference type="EMBL" id="JAHCMY010000003">
    <property type="protein sequence ID" value="MBS9523894.1"/>
    <property type="molecule type" value="Genomic_DNA"/>
</dbReference>
<protein>
    <submittedName>
        <fullName evidence="3">TolC family protein</fullName>
    </submittedName>
</protein>
<dbReference type="GO" id="GO:0015562">
    <property type="term" value="F:efflux transmembrane transporter activity"/>
    <property type="evidence" value="ECO:0007669"/>
    <property type="project" value="InterPro"/>
</dbReference>
<dbReference type="Gene3D" id="2.20.200.10">
    <property type="entry name" value="Outer membrane efflux proteins (OEP)"/>
    <property type="match status" value="1"/>
</dbReference>
<accession>A0AAP2G121</accession>
<keyword evidence="2" id="KW-1134">Transmembrane beta strand</keyword>
<dbReference type="Proteomes" id="UP001319104">
    <property type="component" value="Unassembled WGS sequence"/>
</dbReference>
<evidence type="ECO:0000313" key="4">
    <source>
        <dbReference type="Proteomes" id="UP001319104"/>
    </source>
</evidence>
<keyword evidence="2" id="KW-0472">Membrane</keyword>
<keyword evidence="2" id="KW-0449">Lipoprotein</keyword>
<name>A0AAP2G121_9BACT</name>
<evidence type="ECO:0000313" key="3">
    <source>
        <dbReference type="EMBL" id="MBS9523894.1"/>
    </source>
</evidence>
<dbReference type="Pfam" id="PF02321">
    <property type="entry name" value="OEP"/>
    <property type="match status" value="2"/>
</dbReference>
<dbReference type="PROSITE" id="PS51257">
    <property type="entry name" value="PROKAR_LIPOPROTEIN"/>
    <property type="match status" value="1"/>
</dbReference>
<evidence type="ECO:0000256" key="2">
    <source>
        <dbReference type="RuleBase" id="RU362097"/>
    </source>
</evidence>
<reference evidence="3 4" key="1">
    <citation type="submission" date="2021-05" db="EMBL/GenBank/DDBJ databases">
        <authorList>
            <person name="Zhang Z.D."/>
            <person name="Osman G."/>
        </authorList>
    </citation>
    <scope>NUCLEOTIDE SEQUENCE [LARGE SCALE GENOMIC DNA]</scope>
    <source>
        <strain evidence="3 4">KCTC 32217</strain>
    </source>
</reference>
<evidence type="ECO:0000256" key="1">
    <source>
        <dbReference type="ARBA" id="ARBA00007613"/>
    </source>
</evidence>
<sequence>MRYLLIIISAFFLLQACKVPQKAVGDIQLDVPEAYQVEGEGIETIAVAPWQSFFEDDHLKALIDTALVYNQDLRKTLENIRISQARLKAARLGRLPEVNAMAGASVRRFGDYTMDGIGNTDTNFSEFLPADKRLPSPYPDFIIGAEFGWELDIWGRLSGQKRAAAARYMASEEMLRNVQTWLVAEVAHQYYEMLGLDEEIAVLEKNIELQELAFELSKDLKNSGKENQLAVDQFEAQMLNSKSLLIHKKRELRTVELNISELSGKYPEQIERVGLDPAFAKPRAISLGLPADLLRLRPDVRRAEQELAASQADVNVARADFFPSLQLFGMAGFNAFDFSKLFLNPASSVYQLGAGLSAPIFNRRRIRSAYEEATASQKLAWLDYEQTVLKSYLEVLDMVNVYSTLEEQLTVKKQEVNVQKRSVENSNTMFSVGYANYLEVINSQSRALNAELEYIELKREQLQAIASMYRSLGGGWN</sequence>
<dbReference type="PANTHER" id="PTHR30203">
    <property type="entry name" value="OUTER MEMBRANE CATION EFFLUX PROTEIN"/>
    <property type="match status" value="1"/>
</dbReference>
<dbReference type="PANTHER" id="PTHR30203:SF30">
    <property type="entry name" value="OUTER MEMBRANE PROTEIN-RELATED"/>
    <property type="match status" value="1"/>
</dbReference>
<keyword evidence="2" id="KW-0812">Transmembrane</keyword>
<dbReference type="NCBIfam" id="TIGR01845">
    <property type="entry name" value="outer_NodT"/>
    <property type="match status" value="1"/>
</dbReference>
<gene>
    <name evidence="3" type="ORF">KI659_07690</name>
</gene>
<keyword evidence="2" id="KW-0564">Palmitate</keyword>
<dbReference type="GO" id="GO:0005886">
    <property type="term" value="C:plasma membrane"/>
    <property type="evidence" value="ECO:0007669"/>
    <property type="project" value="UniProtKB-SubCell"/>
</dbReference>
<organism evidence="3 4">
    <name type="scientific">Litoribacter ruber</name>
    <dbReference type="NCBI Taxonomy" id="702568"/>
    <lineage>
        <taxon>Bacteria</taxon>
        <taxon>Pseudomonadati</taxon>
        <taxon>Bacteroidota</taxon>
        <taxon>Cytophagia</taxon>
        <taxon>Cytophagales</taxon>
        <taxon>Cyclobacteriaceae</taxon>
        <taxon>Litoribacter</taxon>
    </lineage>
</organism>
<dbReference type="RefSeq" id="WP_213944768.1">
    <property type="nucleotide sequence ID" value="NZ_JAHCMY010000003.1"/>
</dbReference>
<comment type="caution">
    <text evidence="3">The sequence shown here is derived from an EMBL/GenBank/DDBJ whole genome shotgun (WGS) entry which is preliminary data.</text>
</comment>
<proteinExistence type="inferred from homology"/>
<dbReference type="InterPro" id="IPR003423">
    <property type="entry name" value="OMP_efflux"/>
</dbReference>
<dbReference type="InterPro" id="IPR010131">
    <property type="entry name" value="MdtP/NodT-like"/>
</dbReference>